<dbReference type="AlphaFoldDB" id="A0A0F3N8H0"/>
<proteinExistence type="predicted"/>
<dbReference type="Proteomes" id="UP000033441">
    <property type="component" value="Unassembled WGS sequence"/>
</dbReference>
<reference evidence="1 2" key="1">
    <citation type="submission" date="2015-02" db="EMBL/GenBank/DDBJ databases">
        <title>Genome Sequencing of Rickettsiales.</title>
        <authorList>
            <person name="Daugherty S.C."/>
            <person name="Su Q."/>
            <person name="Abolude K."/>
            <person name="Beier-Sexton M."/>
            <person name="Carlyon J.A."/>
            <person name="Carter R."/>
            <person name="Day N.P."/>
            <person name="Dumler S.J."/>
            <person name="Dyachenko V."/>
            <person name="Godinez A."/>
            <person name="Kurtti T.J."/>
            <person name="Lichay M."/>
            <person name="Mullins K.E."/>
            <person name="Ott S."/>
            <person name="Pappas-Brown V."/>
            <person name="Paris D.H."/>
            <person name="Patel P."/>
            <person name="Richards A.L."/>
            <person name="Sadzewicz L."/>
            <person name="Sears K."/>
            <person name="Seidman D."/>
            <person name="Sengamalay N."/>
            <person name="Stenos J."/>
            <person name="Tallon L.J."/>
            <person name="Vincent G."/>
            <person name="Fraser C.M."/>
            <person name="Munderloh U."/>
            <person name="Dunning-Hotopp J.C."/>
        </authorList>
    </citation>
    <scope>NUCLEOTIDE SEQUENCE [LARGE SCALE GENOMIC DNA]</scope>
    <source>
        <strain evidence="1 2">ApMUC09</strain>
    </source>
</reference>
<sequence>MEARGNLYGVKVHYPVRTTIKIDFENAEQTLAITSIQKFVTRYLVWMIKVLTRYNSLATSDYMIRALHLFW</sequence>
<name>A0A0F3N8H0_ANAPH</name>
<gene>
    <name evidence="1" type="ORF">APHMUC_0933</name>
</gene>
<evidence type="ECO:0000313" key="1">
    <source>
        <dbReference type="EMBL" id="KJV64002.1"/>
    </source>
</evidence>
<organism evidence="1 2">
    <name type="scientific">Anaplasma phagocytophilum str. ApMUC09</name>
    <dbReference type="NCBI Taxonomy" id="1359152"/>
    <lineage>
        <taxon>Bacteria</taxon>
        <taxon>Pseudomonadati</taxon>
        <taxon>Pseudomonadota</taxon>
        <taxon>Alphaproteobacteria</taxon>
        <taxon>Rickettsiales</taxon>
        <taxon>Anaplasmataceae</taxon>
        <taxon>Anaplasma</taxon>
        <taxon>phagocytophilum group</taxon>
    </lineage>
</organism>
<dbReference type="EMBL" id="LANV01000001">
    <property type="protein sequence ID" value="KJV64002.1"/>
    <property type="molecule type" value="Genomic_DNA"/>
</dbReference>
<comment type="caution">
    <text evidence="1">The sequence shown here is derived from an EMBL/GenBank/DDBJ whole genome shotgun (WGS) entry which is preliminary data.</text>
</comment>
<protein>
    <submittedName>
        <fullName evidence="1">Uncharacterized protein</fullName>
    </submittedName>
</protein>
<accession>A0A0F3N8H0</accession>
<dbReference type="PATRIC" id="fig|1359152.3.peg.979"/>
<evidence type="ECO:0000313" key="2">
    <source>
        <dbReference type="Proteomes" id="UP000033441"/>
    </source>
</evidence>